<comment type="subcellular location">
    <subcellularLocation>
        <location evidence="1">Membrane</location>
        <topology evidence="1">Multi-pass membrane protein</topology>
    </subcellularLocation>
</comment>
<evidence type="ECO:0000256" key="2">
    <source>
        <dbReference type="ARBA" id="ARBA00022448"/>
    </source>
</evidence>
<feature type="transmembrane region" description="Helical" evidence="6">
    <location>
        <begin position="149"/>
        <end position="175"/>
    </location>
</feature>
<feature type="domain" description="Major facilitator superfamily (MFS) profile" evidence="7">
    <location>
        <begin position="27"/>
        <end position="442"/>
    </location>
</feature>
<evidence type="ECO:0000256" key="5">
    <source>
        <dbReference type="ARBA" id="ARBA00023136"/>
    </source>
</evidence>
<evidence type="ECO:0000256" key="1">
    <source>
        <dbReference type="ARBA" id="ARBA00004141"/>
    </source>
</evidence>
<dbReference type="Proteomes" id="UP000190989">
    <property type="component" value="Unassembled WGS sequence"/>
</dbReference>
<keyword evidence="2" id="KW-0813">Transport</keyword>
<reference evidence="9" key="1">
    <citation type="submission" date="2017-02" db="EMBL/GenBank/DDBJ databases">
        <authorList>
            <person name="Varghese N."/>
            <person name="Submissions S."/>
        </authorList>
    </citation>
    <scope>NUCLEOTIDE SEQUENCE [LARGE SCALE GENOMIC DNA]</scope>
    <source>
        <strain evidence="9">SM117</strain>
    </source>
</reference>
<feature type="transmembrane region" description="Helical" evidence="6">
    <location>
        <begin position="65"/>
        <end position="86"/>
    </location>
</feature>
<dbReference type="PROSITE" id="PS50850">
    <property type="entry name" value="MFS"/>
    <property type="match status" value="1"/>
</dbReference>
<organism evidence="8 9">
    <name type="scientific">Novosphingobium mathurense</name>
    <dbReference type="NCBI Taxonomy" id="428990"/>
    <lineage>
        <taxon>Bacteria</taxon>
        <taxon>Pseudomonadati</taxon>
        <taxon>Pseudomonadota</taxon>
        <taxon>Alphaproteobacteria</taxon>
        <taxon>Sphingomonadales</taxon>
        <taxon>Sphingomonadaceae</taxon>
        <taxon>Novosphingobium</taxon>
    </lineage>
</organism>
<keyword evidence="5 6" id="KW-0472">Membrane</keyword>
<dbReference type="Gene3D" id="1.20.1250.20">
    <property type="entry name" value="MFS general substrate transporter like domains"/>
    <property type="match status" value="1"/>
</dbReference>
<accession>A0A1U6HZ85</accession>
<feature type="transmembrane region" description="Helical" evidence="6">
    <location>
        <begin position="381"/>
        <end position="404"/>
    </location>
</feature>
<dbReference type="Pfam" id="PF07690">
    <property type="entry name" value="MFS_1"/>
    <property type="match status" value="1"/>
</dbReference>
<evidence type="ECO:0000313" key="8">
    <source>
        <dbReference type="EMBL" id="SLK01115.1"/>
    </source>
</evidence>
<evidence type="ECO:0000259" key="7">
    <source>
        <dbReference type="PROSITE" id="PS50850"/>
    </source>
</evidence>
<dbReference type="InterPro" id="IPR020846">
    <property type="entry name" value="MFS_dom"/>
</dbReference>
<gene>
    <name evidence="8" type="ORF">SAMN06295987_103407</name>
</gene>
<dbReference type="GO" id="GO:0016020">
    <property type="term" value="C:membrane"/>
    <property type="evidence" value="ECO:0007669"/>
    <property type="project" value="UniProtKB-SubCell"/>
</dbReference>
<evidence type="ECO:0000256" key="6">
    <source>
        <dbReference type="SAM" id="Phobius"/>
    </source>
</evidence>
<feature type="transmembrane region" description="Helical" evidence="6">
    <location>
        <begin position="321"/>
        <end position="340"/>
    </location>
</feature>
<feature type="transmembrane region" description="Helical" evidence="6">
    <location>
        <begin position="346"/>
        <end position="369"/>
    </location>
</feature>
<feature type="transmembrane region" description="Helical" evidence="6">
    <location>
        <begin position="195"/>
        <end position="216"/>
    </location>
</feature>
<dbReference type="PANTHER" id="PTHR23505">
    <property type="entry name" value="SPINSTER"/>
    <property type="match status" value="1"/>
</dbReference>
<proteinExistence type="predicted"/>
<dbReference type="InterPro" id="IPR044770">
    <property type="entry name" value="MFS_spinster-like"/>
</dbReference>
<dbReference type="AlphaFoldDB" id="A0A1U6HZ85"/>
<keyword evidence="4 6" id="KW-1133">Transmembrane helix</keyword>
<evidence type="ECO:0000256" key="4">
    <source>
        <dbReference type="ARBA" id="ARBA00022989"/>
    </source>
</evidence>
<name>A0A1U6HZ85_9SPHN</name>
<sequence>MDATSSLTGPQAQDAEGWPPARQAWTAAFLLMAAYTLAFVDRQALALLVQPIKEDLGASDTAMSLLYGLSFTIFYVLVGVPVAWLADRSNRRNIIAVSIFVWSLATAACGLVRSYSGLFMARVAVGTGEGGLSPAAYSMLADYFPKERLAIAMGIYNMGVYFGGAGALILGGLIAAQVPPGSDIVVPILGTMKGWHIIFLLLGLPGALLSLAMFLVREPRRRGNSIGKPVTHASLGEILAQLGHHARAYFGIIVGFSLMIFVGNGTGAWIPAFLERSYGMSISEIGASYGWMVFFCGTTGALSGGFCASWLQRRGFANGNLLAAVLGFSVLIPLTIGFPLMPTASLALAGIGAMNFFAGFNFGGGLAALQELTPNGMRAQVSVIYMLAINLIGSTLGPTAVALVTDYIFADPGRVGESISLVCAFASPMALVLLLIGMSGLRAARAEQSKVELA</sequence>
<dbReference type="InterPro" id="IPR011701">
    <property type="entry name" value="MFS"/>
</dbReference>
<dbReference type="GO" id="GO:0022857">
    <property type="term" value="F:transmembrane transporter activity"/>
    <property type="evidence" value="ECO:0007669"/>
    <property type="project" value="InterPro"/>
</dbReference>
<keyword evidence="9" id="KW-1185">Reference proteome</keyword>
<evidence type="ECO:0000313" key="9">
    <source>
        <dbReference type="Proteomes" id="UP000190989"/>
    </source>
</evidence>
<dbReference type="RefSeq" id="WP_079730654.1">
    <property type="nucleotide sequence ID" value="NZ_FVZE01000003.1"/>
</dbReference>
<feature type="transmembrane region" description="Helical" evidence="6">
    <location>
        <begin position="419"/>
        <end position="441"/>
    </location>
</feature>
<evidence type="ECO:0000256" key="3">
    <source>
        <dbReference type="ARBA" id="ARBA00022692"/>
    </source>
</evidence>
<dbReference type="SUPFAM" id="SSF103473">
    <property type="entry name" value="MFS general substrate transporter"/>
    <property type="match status" value="1"/>
</dbReference>
<feature type="transmembrane region" description="Helical" evidence="6">
    <location>
        <begin position="289"/>
        <end position="309"/>
    </location>
</feature>
<keyword evidence="3 6" id="KW-0812">Transmembrane</keyword>
<dbReference type="PANTHER" id="PTHR23505:SF79">
    <property type="entry name" value="PROTEIN SPINSTER"/>
    <property type="match status" value="1"/>
</dbReference>
<dbReference type="STRING" id="428990.SAMN06295987_103407"/>
<feature type="transmembrane region" description="Helical" evidence="6">
    <location>
        <begin position="248"/>
        <end position="269"/>
    </location>
</feature>
<protein>
    <submittedName>
        <fullName evidence="8">Sugar phosphate permease</fullName>
    </submittedName>
</protein>
<dbReference type="EMBL" id="FVZE01000003">
    <property type="protein sequence ID" value="SLK01115.1"/>
    <property type="molecule type" value="Genomic_DNA"/>
</dbReference>
<feature type="transmembrane region" description="Helical" evidence="6">
    <location>
        <begin position="92"/>
        <end position="112"/>
    </location>
</feature>
<dbReference type="InterPro" id="IPR036259">
    <property type="entry name" value="MFS_trans_sf"/>
</dbReference>